<dbReference type="GO" id="GO:0045947">
    <property type="term" value="P:negative regulation of translational initiation"/>
    <property type="evidence" value="ECO:0007669"/>
    <property type="project" value="UniProtKB-UniRule"/>
</dbReference>
<evidence type="ECO:0000256" key="4">
    <source>
        <dbReference type="ARBA" id="ARBA00022884"/>
    </source>
</evidence>
<dbReference type="GO" id="GO:0005829">
    <property type="term" value="C:cytosol"/>
    <property type="evidence" value="ECO:0007669"/>
    <property type="project" value="TreeGrafter"/>
</dbReference>
<keyword evidence="4 5" id="KW-0694">RNA-binding</keyword>
<dbReference type="EMBL" id="BORR01000001">
    <property type="protein sequence ID" value="GIO35205.1"/>
    <property type="molecule type" value="Genomic_DNA"/>
</dbReference>
<keyword evidence="3 5" id="KW-0810">Translation regulation</keyword>
<reference evidence="6 7" key="1">
    <citation type="submission" date="2021-03" db="EMBL/GenBank/DDBJ databases">
        <title>Antimicrobial resistance genes in bacteria isolated from Japanese honey, and their potential for conferring macrolide and lincosamide resistance in the American foulbrood pathogen Paenibacillus larvae.</title>
        <authorList>
            <person name="Okamoto M."/>
            <person name="Kumagai M."/>
            <person name="Kanamori H."/>
            <person name="Takamatsu D."/>
        </authorList>
    </citation>
    <scope>NUCLEOTIDE SEQUENCE [LARGE SCALE GENOMIC DNA]</scope>
    <source>
        <strain evidence="6 7">J41TS12</strain>
    </source>
</reference>
<dbReference type="GO" id="GO:0044781">
    <property type="term" value="P:bacterial-type flagellum organization"/>
    <property type="evidence" value="ECO:0007669"/>
    <property type="project" value="UniProtKB-KW"/>
</dbReference>
<gene>
    <name evidence="5 6" type="primary">csrA</name>
    <name evidence="6" type="ORF">J41TS12_00660</name>
</gene>
<dbReference type="Pfam" id="PF02599">
    <property type="entry name" value="CsrA"/>
    <property type="match status" value="1"/>
</dbReference>
<dbReference type="InterPro" id="IPR036107">
    <property type="entry name" value="CsrA_sf"/>
</dbReference>
<dbReference type="Gene3D" id="2.60.40.4380">
    <property type="entry name" value="Translational regulator CsrA"/>
    <property type="match status" value="1"/>
</dbReference>
<dbReference type="HAMAP" id="MF_00167">
    <property type="entry name" value="CsrA"/>
    <property type="match status" value="1"/>
</dbReference>
<keyword evidence="5" id="KW-1005">Bacterial flagellum biogenesis</keyword>
<dbReference type="GO" id="GO:1902208">
    <property type="term" value="P:regulation of bacterial-type flagellum assembly"/>
    <property type="evidence" value="ECO:0007669"/>
    <property type="project" value="UniProtKB-UniRule"/>
</dbReference>
<evidence type="ECO:0000256" key="5">
    <source>
        <dbReference type="HAMAP-Rule" id="MF_00167"/>
    </source>
</evidence>
<keyword evidence="7" id="KW-1185">Reference proteome</keyword>
<comment type="subunit">
    <text evidence="5">Homodimer; the beta-strands of each monomer intercalate to form a hydrophobic core, while the alpha-helices form wings that extend away from the core.</text>
</comment>
<dbReference type="NCBIfam" id="NF002469">
    <property type="entry name" value="PRK01712.1"/>
    <property type="match status" value="1"/>
</dbReference>
<comment type="similarity">
    <text evidence="5">Belongs to the CsrA/RsmA family.</text>
</comment>
<comment type="function">
    <text evidence="5">A translational regulator that binds mRNA to regulate translation initiation and/or mRNA stability. Usually binds in the 5'-UTR at or near the Shine-Dalgarno sequence preventing ribosome-binding, thus repressing translation. Its main target seems to be the major flagellin gene, while its function is anatagonized by FliW.</text>
</comment>
<dbReference type="SUPFAM" id="SSF117130">
    <property type="entry name" value="CsrA-like"/>
    <property type="match status" value="1"/>
</dbReference>
<keyword evidence="2 5" id="KW-0678">Repressor</keyword>
<dbReference type="NCBIfam" id="TIGR00202">
    <property type="entry name" value="csrA"/>
    <property type="match status" value="1"/>
</dbReference>
<dbReference type="PANTHER" id="PTHR34984:SF1">
    <property type="entry name" value="CARBON STORAGE REGULATOR"/>
    <property type="match status" value="1"/>
</dbReference>
<dbReference type="Proteomes" id="UP000681162">
    <property type="component" value="Unassembled WGS sequence"/>
</dbReference>
<sequence>MLVLSRRKGESIVIQDDIEITILGIEGDNVRIGIKAPKQVEVFRKEIYLSIQELNRQSIAHGQADIAKLMERFNQSSES</sequence>
<protein>
    <recommendedName>
        <fullName evidence="5">Translational regulator CsrA</fullName>
    </recommendedName>
</protein>
<proteinExistence type="inferred from homology"/>
<dbReference type="GO" id="GO:0006109">
    <property type="term" value="P:regulation of carbohydrate metabolic process"/>
    <property type="evidence" value="ECO:0007669"/>
    <property type="project" value="InterPro"/>
</dbReference>
<dbReference type="InterPro" id="IPR003751">
    <property type="entry name" value="CsrA"/>
</dbReference>
<evidence type="ECO:0000313" key="7">
    <source>
        <dbReference type="Proteomes" id="UP000681162"/>
    </source>
</evidence>
<evidence type="ECO:0000256" key="3">
    <source>
        <dbReference type="ARBA" id="ARBA00022845"/>
    </source>
</evidence>
<accession>A0A919XQS2</accession>
<name>A0A919XQS2_9BACL</name>
<evidence type="ECO:0000313" key="6">
    <source>
        <dbReference type="EMBL" id="GIO35205.1"/>
    </source>
</evidence>
<dbReference type="AlphaFoldDB" id="A0A919XQS2"/>
<dbReference type="RefSeq" id="WP_212937674.1">
    <property type="nucleotide sequence ID" value="NZ_BORR01000001.1"/>
</dbReference>
<evidence type="ECO:0000256" key="2">
    <source>
        <dbReference type="ARBA" id="ARBA00022491"/>
    </source>
</evidence>
<organism evidence="6 7">
    <name type="scientific">Paenibacillus antibioticophila</name>
    <dbReference type="NCBI Taxonomy" id="1274374"/>
    <lineage>
        <taxon>Bacteria</taxon>
        <taxon>Bacillati</taxon>
        <taxon>Bacillota</taxon>
        <taxon>Bacilli</taxon>
        <taxon>Bacillales</taxon>
        <taxon>Paenibacillaceae</taxon>
        <taxon>Paenibacillus</taxon>
    </lineage>
</organism>
<comment type="subcellular location">
    <subcellularLocation>
        <location evidence="5">Cytoplasm</location>
    </subcellularLocation>
</comment>
<dbReference type="GO" id="GO:0048027">
    <property type="term" value="F:mRNA 5'-UTR binding"/>
    <property type="evidence" value="ECO:0007669"/>
    <property type="project" value="UniProtKB-UniRule"/>
</dbReference>
<dbReference type="GO" id="GO:0006402">
    <property type="term" value="P:mRNA catabolic process"/>
    <property type="evidence" value="ECO:0007669"/>
    <property type="project" value="InterPro"/>
</dbReference>
<dbReference type="PANTHER" id="PTHR34984">
    <property type="entry name" value="CARBON STORAGE REGULATOR"/>
    <property type="match status" value="1"/>
</dbReference>
<keyword evidence="1 5" id="KW-0963">Cytoplasm</keyword>
<dbReference type="FunFam" id="2.60.40.4380:FF:000002">
    <property type="entry name" value="Translational regulator CsrA"/>
    <property type="match status" value="1"/>
</dbReference>
<evidence type="ECO:0000256" key="1">
    <source>
        <dbReference type="ARBA" id="ARBA00022490"/>
    </source>
</evidence>
<comment type="caution">
    <text evidence="6">The sequence shown here is derived from an EMBL/GenBank/DDBJ whole genome shotgun (WGS) entry which is preliminary data.</text>
</comment>